<feature type="domain" description="EF-hand" evidence="17">
    <location>
        <begin position="155"/>
        <end position="190"/>
    </location>
</feature>
<dbReference type="InterPro" id="IPR013567">
    <property type="entry name" value="EF_hand_assoc_2"/>
</dbReference>
<name>A0A9N9AB43_9GLOM</name>
<dbReference type="PANTHER" id="PTHR46819">
    <property type="entry name" value="EF-HAND CALCIUM-BINDING DOMAIN-CONTAINING PROTEIN 7"/>
    <property type="match status" value="1"/>
</dbReference>
<dbReference type="AlphaFoldDB" id="A0A9N9AB43"/>
<evidence type="ECO:0000256" key="14">
    <source>
        <dbReference type="ARBA" id="ARBA00023136"/>
    </source>
</evidence>
<evidence type="ECO:0000256" key="1">
    <source>
        <dbReference type="ARBA" id="ARBA00003481"/>
    </source>
</evidence>
<protein>
    <recommendedName>
        <fullName evidence="15">Mitochondrial Rho GTPase</fullName>
        <ecNumber evidence="15">3.6.5.-</ecNumber>
    </recommendedName>
</protein>
<evidence type="ECO:0000256" key="6">
    <source>
        <dbReference type="ARBA" id="ARBA00022737"/>
    </source>
</evidence>
<keyword evidence="7 15" id="KW-0547">Nucleotide-binding</keyword>
<dbReference type="Gene3D" id="3.40.50.300">
    <property type="entry name" value="P-loop containing nucleotide triphosphate hydrolases"/>
    <property type="match status" value="3"/>
</dbReference>
<dbReference type="CDD" id="cd01892">
    <property type="entry name" value="Miro2"/>
    <property type="match status" value="1"/>
</dbReference>
<dbReference type="SUPFAM" id="SSF47473">
    <property type="entry name" value="EF-hand"/>
    <property type="match status" value="1"/>
</dbReference>
<keyword evidence="6" id="KW-0677">Repeat</keyword>
<proteinExistence type="inferred from homology"/>
<dbReference type="InterPro" id="IPR002048">
    <property type="entry name" value="EF_hand_dom"/>
</dbReference>
<keyword evidence="5" id="KW-0479">Metal-binding</keyword>
<dbReference type="PIRSF" id="PIRSF037488">
    <property type="entry name" value="Mt_Rho_GTPase"/>
    <property type="match status" value="1"/>
</dbReference>
<sequence>MRRFVRILVVGDEGVGKSTLITSLIRETFVANIQHIVPEVTIPPQVTPENVTTHIVDSSARPEYREQLEAEIRKAHVPVVLVGNKIDLREDHDASSSVEEEIVPIMSDFKEVETCVECSAKLPMNVSEVFYFAQKAVLHPTAPLYDSRAHVLKPACIEALKRIFNLCDADKDNVLNDDELNEFQRKCFNAPLQQQELEGVKEVVKDNEPDGVNIVGLTEKGFLFLHTLFIQRGRLETTWTVLRKFGYGDDLTLREDFLYPRLDVPPDCSAELSPNGYQFFIDIFQVFDKDKDGALKDDELEHLFSTAPENPWLNTEFPHTTITNEAGAVTLQGWLAQWSNANLVGLTFVLVIHNHIVISMTTLLDYKKALAYLAYLGFEGDTRTALKITRPKKIERRKNNITRNVFLVYVFGAAGSGKTSLLRAFVNKPFTDGYTPTSRKLNAVNSVEIEGAEKYLVVGAKLTPNAHQQRAMFLLQEFGSKYEAEILQNKRKLEASDLLCFVYDSSDANSFSYIADLRKRHDLDHLPTIIVATKSDLDLVQQRHEVQPDVYCRNLGLNTPISVSVKERQTADLWILQTSIAMHPANATPGLSDSSHGSSRVKRYLTATAIVGAILGAAFVGFKLYLHHRGLGHSATK</sequence>
<dbReference type="SMART" id="SM00175">
    <property type="entry name" value="RAB"/>
    <property type="match status" value="1"/>
</dbReference>
<dbReference type="GO" id="GO:0005525">
    <property type="term" value="F:GTP binding"/>
    <property type="evidence" value="ECO:0007669"/>
    <property type="project" value="UniProtKB-KW"/>
</dbReference>
<dbReference type="EC" id="3.6.5.-" evidence="15"/>
<dbReference type="PROSITE" id="PS50222">
    <property type="entry name" value="EF_HAND_2"/>
    <property type="match status" value="2"/>
</dbReference>
<evidence type="ECO:0000256" key="4">
    <source>
        <dbReference type="ARBA" id="ARBA00022692"/>
    </source>
</evidence>
<dbReference type="PROSITE" id="PS51423">
    <property type="entry name" value="MIRO"/>
    <property type="match status" value="1"/>
</dbReference>
<dbReference type="FunFam" id="3.40.50.300:FF:000553">
    <property type="entry name" value="Mitochondrial Rho GTPase"/>
    <property type="match status" value="1"/>
</dbReference>
<keyword evidence="14 15" id="KW-0472">Membrane</keyword>
<evidence type="ECO:0000256" key="13">
    <source>
        <dbReference type="ARBA" id="ARBA00023134"/>
    </source>
</evidence>
<evidence type="ECO:0000256" key="12">
    <source>
        <dbReference type="ARBA" id="ARBA00023128"/>
    </source>
</evidence>
<evidence type="ECO:0000256" key="16">
    <source>
        <dbReference type="SAM" id="Phobius"/>
    </source>
</evidence>
<comment type="function">
    <text evidence="1 15">Mitochondrial GTPase involved in mitochondrial trafficking. Probably involved in control of anterograde transport of mitochondria and their subcellular distribution.</text>
</comment>
<dbReference type="InterPro" id="IPR018247">
    <property type="entry name" value="EF_Hand_1_Ca_BS"/>
</dbReference>
<evidence type="ECO:0000256" key="10">
    <source>
        <dbReference type="ARBA" id="ARBA00022837"/>
    </source>
</evidence>
<dbReference type="PROSITE" id="PS00018">
    <property type="entry name" value="EF_HAND_1"/>
    <property type="match status" value="1"/>
</dbReference>
<feature type="transmembrane region" description="Helical" evidence="16">
    <location>
        <begin position="604"/>
        <end position="626"/>
    </location>
</feature>
<dbReference type="Pfam" id="PF08355">
    <property type="entry name" value="EF_assoc_1"/>
    <property type="match status" value="2"/>
</dbReference>
<keyword evidence="4 16" id="KW-0812">Transmembrane</keyword>
<dbReference type="GO" id="GO:0007005">
    <property type="term" value="P:mitochondrion organization"/>
    <property type="evidence" value="ECO:0007669"/>
    <property type="project" value="InterPro"/>
</dbReference>
<evidence type="ECO:0000256" key="2">
    <source>
        <dbReference type="ARBA" id="ARBA00004200"/>
    </source>
</evidence>
<dbReference type="GO" id="GO:0003924">
    <property type="term" value="F:GTPase activity"/>
    <property type="evidence" value="ECO:0007669"/>
    <property type="project" value="InterPro"/>
</dbReference>
<dbReference type="EMBL" id="CAJVPI010000372">
    <property type="protein sequence ID" value="CAG8526409.1"/>
    <property type="molecule type" value="Genomic_DNA"/>
</dbReference>
<dbReference type="Pfam" id="PF08356">
    <property type="entry name" value="EF_assoc_2"/>
    <property type="match status" value="1"/>
</dbReference>
<keyword evidence="10 15" id="KW-0106">Calcium</keyword>
<keyword evidence="11 16" id="KW-1133">Transmembrane helix</keyword>
<dbReference type="PANTHER" id="PTHR46819:SF1">
    <property type="entry name" value="EF-HAND CALCIUM-BINDING DOMAIN-CONTAINING PROTEIN 7"/>
    <property type="match status" value="1"/>
</dbReference>
<evidence type="ECO:0000313" key="20">
    <source>
        <dbReference type="Proteomes" id="UP000789739"/>
    </source>
</evidence>
<comment type="similarity">
    <text evidence="3 15">Belongs to the mitochondrial Rho GTPase family.</text>
</comment>
<keyword evidence="13 15" id="KW-0342">GTP-binding</keyword>
<keyword evidence="8 15" id="KW-1000">Mitochondrion outer membrane</keyword>
<dbReference type="GO" id="GO:0005741">
    <property type="term" value="C:mitochondrial outer membrane"/>
    <property type="evidence" value="ECO:0007669"/>
    <property type="project" value="UniProtKB-SubCell"/>
</dbReference>
<dbReference type="SMART" id="SM00054">
    <property type="entry name" value="EFh"/>
    <property type="match status" value="2"/>
</dbReference>
<evidence type="ECO:0000256" key="7">
    <source>
        <dbReference type="ARBA" id="ARBA00022741"/>
    </source>
</evidence>
<comment type="subcellular location">
    <subcellularLocation>
        <location evidence="2 15">Mitochondrion outer membrane</location>
        <topology evidence="2 15">Single-pass type IV membrane protein</topology>
    </subcellularLocation>
</comment>
<dbReference type="SUPFAM" id="SSF52540">
    <property type="entry name" value="P-loop containing nucleoside triphosphate hydrolases"/>
    <property type="match status" value="2"/>
</dbReference>
<evidence type="ECO:0000256" key="5">
    <source>
        <dbReference type="ARBA" id="ARBA00022723"/>
    </source>
</evidence>
<dbReference type="InterPro" id="IPR052266">
    <property type="entry name" value="Miro-EF-hand_domain"/>
</dbReference>
<evidence type="ECO:0000313" key="19">
    <source>
        <dbReference type="EMBL" id="CAG8526409.1"/>
    </source>
</evidence>
<keyword evidence="12 15" id="KW-0496">Mitochondrion</keyword>
<organism evidence="19 20">
    <name type="scientific">Paraglomus brasilianum</name>
    <dbReference type="NCBI Taxonomy" id="144538"/>
    <lineage>
        <taxon>Eukaryota</taxon>
        <taxon>Fungi</taxon>
        <taxon>Fungi incertae sedis</taxon>
        <taxon>Mucoromycota</taxon>
        <taxon>Glomeromycotina</taxon>
        <taxon>Glomeromycetes</taxon>
        <taxon>Paraglomerales</taxon>
        <taxon>Paraglomeraceae</taxon>
        <taxon>Paraglomus</taxon>
    </lineage>
</organism>
<dbReference type="FunFam" id="1.10.238.10:FF:000011">
    <property type="entry name" value="Mitochondrial Rho GTPase"/>
    <property type="match status" value="1"/>
</dbReference>
<dbReference type="InterPro" id="IPR027417">
    <property type="entry name" value="P-loop_NTPase"/>
</dbReference>
<reference evidence="19" key="1">
    <citation type="submission" date="2021-06" db="EMBL/GenBank/DDBJ databases">
        <authorList>
            <person name="Kallberg Y."/>
            <person name="Tangrot J."/>
            <person name="Rosling A."/>
        </authorList>
    </citation>
    <scope>NUCLEOTIDE SEQUENCE</scope>
    <source>
        <strain evidence="19">BR232B</strain>
    </source>
</reference>
<feature type="domain" description="EF-hand" evidence="17">
    <location>
        <begin position="275"/>
        <end position="310"/>
    </location>
</feature>
<dbReference type="InterPro" id="IPR011992">
    <property type="entry name" value="EF-hand-dom_pair"/>
</dbReference>
<evidence type="ECO:0000259" key="18">
    <source>
        <dbReference type="PROSITE" id="PS51423"/>
    </source>
</evidence>
<keyword evidence="9 15" id="KW-0378">Hydrolase</keyword>
<dbReference type="Proteomes" id="UP000789739">
    <property type="component" value="Unassembled WGS sequence"/>
</dbReference>
<dbReference type="GO" id="GO:0005509">
    <property type="term" value="F:calcium ion binding"/>
    <property type="evidence" value="ECO:0007669"/>
    <property type="project" value="InterPro"/>
</dbReference>
<evidence type="ECO:0000256" key="3">
    <source>
        <dbReference type="ARBA" id="ARBA00007981"/>
    </source>
</evidence>
<dbReference type="Gene3D" id="1.10.238.10">
    <property type="entry name" value="EF-hand"/>
    <property type="match status" value="3"/>
</dbReference>
<dbReference type="InterPro" id="IPR020860">
    <property type="entry name" value="MIRO_dom"/>
</dbReference>
<feature type="domain" description="Miro" evidence="18">
    <location>
        <begin position="403"/>
        <end position="583"/>
    </location>
</feature>
<dbReference type="InterPro" id="IPR013566">
    <property type="entry name" value="EF_hand_assoc_1"/>
</dbReference>
<evidence type="ECO:0000256" key="8">
    <source>
        <dbReference type="ARBA" id="ARBA00022787"/>
    </source>
</evidence>
<dbReference type="SMART" id="SM00174">
    <property type="entry name" value="RHO"/>
    <property type="match status" value="1"/>
</dbReference>
<evidence type="ECO:0000256" key="11">
    <source>
        <dbReference type="ARBA" id="ARBA00022989"/>
    </source>
</evidence>
<keyword evidence="20" id="KW-1185">Reference proteome</keyword>
<accession>A0A9N9AB43</accession>
<dbReference type="SMART" id="SM00173">
    <property type="entry name" value="RAS"/>
    <property type="match status" value="1"/>
</dbReference>
<gene>
    <name evidence="19" type="ORF">PBRASI_LOCUS3891</name>
</gene>
<evidence type="ECO:0000256" key="9">
    <source>
        <dbReference type="ARBA" id="ARBA00022801"/>
    </source>
</evidence>
<dbReference type="Pfam" id="PF00071">
    <property type="entry name" value="Ras"/>
    <property type="match status" value="1"/>
</dbReference>
<dbReference type="InterPro" id="IPR001806">
    <property type="entry name" value="Small_GTPase"/>
</dbReference>
<dbReference type="InterPro" id="IPR021181">
    <property type="entry name" value="Miro"/>
</dbReference>
<evidence type="ECO:0000256" key="15">
    <source>
        <dbReference type="PIRNR" id="PIRNR037488"/>
    </source>
</evidence>
<evidence type="ECO:0000259" key="17">
    <source>
        <dbReference type="PROSITE" id="PS50222"/>
    </source>
</evidence>
<comment type="caution">
    <text evidence="19">The sequence shown here is derived from an EMBL/GenBank/DDBJ whole genome shotgun (WGS) entry which is preliminary data.</text>
</comment>
<dbReference type="OrthoDB" id="10020961at2759"/>